<comment type="caution">
    <text evidence="2">The sequence shown here is derived from an EMBL/GenBank/DDBJ whole genome shotgun (WGS) entry which is preliminary data.</text>
</comment>
<reference evidence="2" key="1">
    <citation type="submission" date="2021-09" db="EMBL/GenBank/DDBJ databases">
        <title>A high-quality genome of the endoparasitic fungus Hirsutella rhossiliensis with a comparison of Hirsutella genomes reveals transposable elements contributing to genome size variation.</title>
        <authorList>
            <person name="Lin R."/>
            <person name="Jiao Y."/>
            <person name="Sun X."/>
            <person name="Ling J."/>
            <person name="Xie B."/>
            <person name="Cheng X."/>
        </authorList>
    </citation>
    <scope>NUCLEOTIDE SEQUENCE</scope>
    <source>
        <strain evidence="2">HR02</strain>
    </source>
</reference>
<feature type="region of interest" description="Disordered" evidence="1">
    <location>
        <begin position="1"/>
        <end position="96"/>
    </location>
</feature>
<protein>
    <submittedName>
        <fullName evidence="2">Uncharacterized protein</fullName>
    </submittedName>
</protein>
<evidence type="ECO:0000313" key="3">
    <source>
        <dbReference type="Proteomes" id="UP000824596"/>
    </source>
</evidence>
<dbReference type="OrthoDB" id="4825861at2759"/>
<accession>A0A9P8MXM4</accession>
<organism evidence="2 3">
    <name type="scientific">Hirsutella rhossiliensis</name>
    <dbReference type="NCBI Taxonomy" id="111463"/>
    <lineage>
        <taxon>Eukaryota</taxon>
        <taxon>Fungi</taxon>
        <taxon>Dikarya</taxon>
        <taxon>Ascomycota</taxon>
        <taxon>Pezizomycotina</taxon>
        <taxon>Sordariomycetes</taxon>
        <taxon>Hypocreomycetidae</taxon>
        <taxon>Hypocreales</taxon>
        <taxon>Ophiocordycipitaceae</taxon>
        <taxon>Hirsutella</taxon>
    </lineage>
</organism>
<evidence type="ECO:0000256" key="1">
    <source>
        <dbReference type="SAM" id="MobiDB-lite"/>
    </source>
</evidence>
<dbReference type="GeneID" id="68354744"/>
<evidence type="ECO:0000313" key="2">
    <source>
        <dbReference type="EMBL" id="KAH0963105.1"/>
    </source>
</evidence>
<dbReference type="RefSeq" id="XP_044720618.1">
    <property type="nucleotide sequence ID" value="XM_044864086.1"/>
</dbReference>
<gene>
    <name evidence="2" type="ORF">HRG_05615</name>
</gene>
<dbReference type="EMBL" id="JAIZPD010000005">
    <property type="protein sequence ID" value="KAH0963105.1"/>
    <property type="molecule type" value="Genomic_DNA"/>
</dbReference>
<sequence length="162" mass="17173">MAIRARIRRALRKSDSSDTISQTGSNTTTATAATSETSSLHKLPTSASALSRIFALGSRDKDRDGGSSGSSGSNAKERKRAKGGGKKTMHPSQRPLTLQNLKHQEMLSHFTMTFGASDPDQVESPGFRGVSPCCTRAGSVDLDGDYFGARSAADTVRAAPRR</sequence>
<feature type="compositionally biased region" description="Low complexity" evidence="1">
    <location>
        <begin position="19"/>
        <end position="38"/>
    </location>
</feature>
<feature type="compositionally biased region" description="Basic residues" evidence="1">
    <location>
        <begin position="77"/>
        <end position="89"/>
    </location>
</feature>
<proteinExistence type="predicted"/>
<feature type="compositionally biased region" description="Basic residues" evidence="1">
    <location>
        <begin position="1"/>
        <end position="11"/>
    </location>
</feature>
<dbReference type="Proteomes" id="UP000824596">
    <property type="component" value="Unassembled WGS sequence"/>
</dbReference>
<keyword evidence="3" id="KW-1185">Reference proteome</keyword>
<dbReference type="AlphaFoldDB" id="A0A9P8MXM4"/>
<name>A0A9P8MXM4_9HYPO</name>